<dbReference type="Proteomes" id="UP001148482">
    <property type="component" value="Unassembled WGS sequence"/>
</dbReference>
<reference evidence="1" key="1">
    <citation type="submission" date="2022-11" db="EMBL/GenBank/DDBJ databases">
        <title>Salinimicrobium profundisediminis sp. nov., isolated from deep-sea sediment of the Mariana Trench.</title>
        <authorList>
            <person name="Fu H."/>
        </authorList>
    </citation>
    <scope>NUCLEOTIDE SEQUENCE</scope>
    <source>
        <strain evidence="1">MT39</strain>
    </source>
</reference>
<comment type="caution">
    <text evidence="1">The sequence shown here is derived from an EMBL/GenBank/DDBJ whole genome shotgun (WGS) entry which is preliminary data.</text>
</comment>
<protein>
    <recommendedName>
        <fullName evidence="3">Addiction module protein</fullName>
    </recommendedName>
</protein>
<accession>A0A9X3I1K3</accession>
<dbReference type="AlphaFoldDB" id="A0A9X3I1K3"/>
<gene>
    <name evidence="1" type="ORF">OQ279_07575</name>
</gene>
<dbReference type="RefSeq" id="WP_266069261.1">
    <property type="nucleotide sequence ID" value="NZ_JAPJDA010000010.1"/>
</dbReference>
<organism evidence="1 2">
    <name type="scientific">Salinimicrobium profundisediminis</name>
    <dbReference type="NCBI Taxonomy" id="2994553"/>
    <lineage>
        <taxon>Bacteria</taxon>
        <taxon>Pseudomonadati</taxon>
        <taxon>Bacteroidota</taxon>
        <taxon>Flavobacteriia</taxon>
        <taxon>Flavobacteriales</taxon>
        <taxon>Flavobacteriaceae</taxon>
        <taxon>Salinimicrobium</taxon>
    </lineage>
</organism>
<dbReference type="EMBL" id="JAPJDA010000010">
    <property type="protein sequence ID" value="MCX2838012.1"/>
    <property type="molecule type" value="Genomic_DNA"/>
</dbReference>
<keyword evidence="2" id="KW-1185">Reference proteome</keyword>
<evidence type="ECO:0008006" key="3">
    <source>
        <dbReference type="Google" id="ProtNLM"/>
    </source>
</evidence>
<evidence type="ECO:0000313" key="2">
    <source>
        <dbReference type="Proteomes" id="UP001148482"/>
    </source>
</evidence>
<name>A0A9X3I1K3_9FLAO</name>
<evidence type="ECO:0000313" key="1">
    <source>
        <dbReference type="EMBL" id="MCX2838012.1"/>
    </source>
</evidence>
<proteinExistence type="predicted"/>
<sequence>MNKMEIREKLIAEIKQVENVKLLKVLYNMLTGEVIEKDYVLNEAQISAINEAREQYRGGEFFTNEEVDRGTEEWLKE</sequence>